<evidence type="ECO:0000256" key="1">
    <source>
        <dbReference type="ARBA" id="ARBA00004643"/>
    </source>
</evidence>
<dbReference type="Proteomes" id="UP000193560">
    <property type="component" value="Unassembled WGS sequence"/>
</dbReference>
<evidence type="ECO:0000313" key="11">
    <source>
        <dbReference type="Proteomes" id="UP000193560"/>
    </source>
</evidence>
<evidence type="ECO:0000256" key="3">
    <source>
        <dbReference type="ARBA" id="ARBA00017662"/>
    </source>
</evidence>
<evidence type="ECO:0000313" key="10">
    <source>
        <dbReference type="EMBL" id="ORZ25435.1"/>
    </source>
</evidence>
<evidence type="ECO:0000256" key="4">
    <source>
        <dbReference type="ARBA" id="ARBA00022692"/>
    </source>
</evidence>
<dbReference type="GO" id="GO:0018279">
    <property type="term" value="P:protein N-linked glycosylation via asparagine"/>
    <property type="evidence" value="ECO:0007669"/>
    <property type="project" value="TreeGrafter"/>
</dbReference>
<proteinExistence type="inferred from homology"/>
<dbReference type="Pfam" id="PF10215">
    <property type="entry name" value="Ost4"/>
    <property type="match status" value="1"/>
</dbReference>
<evidence type="ECO:0000256" key="2">
    <source>
        <dbReference type="ARBA" id="ARBA00007685"/>
    </source>
</evidence>
<accession>A0A1X2J0Z3</accession>
<comment type="subcellular location">
    <subcellularLocation>
        <location evidence="1">Endoplasmic reticulum membrane</location>
        <topology evidence="1">Single-pass type III membrane protein</topology>
    </subcellularLocation>
</comment>
<feature type="transmembrane region" description="Helical" evidence="9">
    <location>
        <begin position="6"/>
        <end position="28"/>
    </location>
</feature>
<dbReference type="InterPro" id="IPR018943">
    <property type="entry name" value="Oligosaccaryltransferase"/>
</dbReference>
<comment type="similarity">
    <text evidence="2">Belongs to the OST4 family.</text>
</comment>
<organism evidence="10 11">
    <name type="scientific">Absidia repens</name>
    <dbReference type="NCBI Taxonomy" id="90262"/>
    <lineage>
        <taxon>Eukaryota</taxon>
        <taxon>Fungi</taxon>
        <taxon>Fungi incertae sedis</taxon>
        <taxon>Mucoromycota</taxon>
        <taxon>Mucoromycotina</taxon>
        <taxon>Mucoromycetes</taxon>
        <taxon>Mucorales</taxon>
        <taxon>Cunninghamellaceae</taxon>
        <taxon>Absidia</taxon>
    </lineage>
</organism>
<keyword evidence="7 9" id="KW-1133">Transmembrane helix</keyword>
<dbReference type="EMBL" id="MCGE01000001">
    <property type="protein sequence ID" value="ORZ25435.1"/>
    <property type="molecule type" value="Genomic_DNA"/>
</dbReference>
<keyword evidence="5" id="KW-0256">Endoplasmic reticulum</keyword>
<dbReference type="GO" id="GO:0008250">
    <property type="term" value="C:oligosaccharyltransferase complex"/>
    <property type="evidence" value="ECO:0007669"/>
    <property type="project" value="TreeGrafter"/>
</dbReference>
<keyword evidence="8 9" id="KW-0472">Membrane</keyword>
<keyword evidence="6" id="KW-0735">Signal-anchor</keyword>
<dbReference type="SUPFAM" id="SSF103464">
    <property type="entry name" value="Oligosaccharyltransferase subunit ost4p"/>
    <property type="match status" value="1"/>
</dbReference>
<evidence type="ECO:0000256" key="8">
    <source>
        <dbReference type="ARBA" id="ARBA00023136"/>
    </source>
</evidence>
<dbReference type="PANTHER" id="PTHR48164">
    <property type="entry name" value="DOLICHYL-DIPHOSPHOOLIGOSACCHARIDE--PROTEIN GLYCOSYLTRANSFERASE SUBUNIT 4"/>
    <property type="match status" value="1"/>
</dbReference>
<evidence type="ECO:0000256" key="7">
    <source>
        <dbReference type="ARBA" id="ARBA00022989"/>
    </source>
</evidence>
<dbReference type="InterPro" id="IPR036330">
    <property type="entry name" value="Ost4p_sf"/>
</dbReference>
<evidence type="ECO:0000256" key="9">
    <source>
        <dbReference type="SAM" id="Phobius"/>
    </source>
</evidence>
<keyword evidence="11" id="KW-1185">Reference proteome</keyword>
<evidence type="ECO:0000256" key="5">
    <source>
        <dbReference type="ARBA" id="ARBA00022824"/>
    </source>
</evidence>
<reference evidence="10 11" key="1">
    <citation type="submission" date="2016-07" db="EMBL/GenBank/DDBJ databases">
        <title>Pervasive Adenine N6-methylation of Active Genes in Fungi.</title>
        <authorList>
            <consortium name="DOE Joint Genome Institute"/>
            <person name="Mondo S.J."/>
            <person name="Dannebaum R.O."/>
            <person name="Kuo R.C."/>
            <person name="Labutti K."/>
            <person name="Haridas S."/>
            <person name="Kuo A."/>
            <person name="Salamov A."/>
            <person name="Ahrendt S.R."/>
            <person name="Lipzen A."/>
            <person name="Sullivan W."/>
            <person name="Andreopoulos W.B."/>
            <person name="Clum A."/>
            <person name="Lindquist E."/>
            <person name="Daum C."/>
            <person name="Ramamoorthy G.K."/>
            <person name="Gryganskyi A."/>
            <person name="Culley D."/>
            <person name="Magnuson J.K."/>
            <person name="James T.Y."/>
            <person name="O'Malley M.A."/>
            <person name="Stajich J.E."/>
            <person name="Spatafora J.W."/>
            <person name="Visel A."/>
            <person name="Grigoriev I.V."/>
        </authorList>
    </citation>
    <scope>NUCLEOTIDE SEQUENCE [LARGE SCALE GENOMIC DNA]</scope>
    <source>
        <strain evidence="10 11">NRRL 1336</strain>
    </source>
</reference>
<dbReference type="OrthoDB" id="2124077at2759"/>
<name>A0A1X2J0Z3_9FUNG</name>
<comment type="caution">
    <text evidence="10">The sequence shown here is derived from an EMBL/GenBank/DDBJ whole genome shotgun (WGS) entry which is preliminary data.</text>
</comment>
<sequence length="122" mass="13703">MISDTQLSFIANSFGVFAMILIVVYHYIAVNDKKSTKSKIWPKKANGPTVYFAYTAKPIYVLFAPNASTLTNYRISGSYLSFKHLRAPLDLRQLARDPSHNVFRVPANHFVDRTTGTGRSTS</sequence>
<evidence type="ECO:0000256" key="6">
    <source>
        <dbReference type="ARBA" id="ARBA00022968"/>
    </source>
</evidence>
<keyword evidence="10" id="KW-0808">Transferase</keyword>
<gene>
    <name evidence="10" type="ORF">BCR42DRAFT_431083</name>
</gene>
<dbReference type="InterPro" id="IPR051307">
    <property type="entry name" value="OST4"/>
</dbReference>
<protein>
    <recommendedName>
        <fullName evidence="3">Dolichyl-diphosphooligosaccharide--protein glycosyltransferase subunit 4</fullName>
    </recommendedName>
</protein>
<dbReference type="GO" id="GO:0016740">
    <property type="term" value="F:transferase activity"/>
    <property type="evidence" value="ECO:0007669"/>
    <property type="project" value="UniProtKB-KW"/>
</dbReference>
<dbReference type="PANTHER" id="PTHR48164:SF1">
    <property type="entry name" value="DOLICHYL-DIPHOSPHOOLIGOSACCHARIDE--PROTEIN GLYCOSYLTRANSFERASE SUBUNIT 4"/>
    <property type="match status" value="1"/>
</dbReference>
<dbReference type="AlphaFoldDB" id="A0A1X2J0Z3"/>
<keyword evidence="4 9" id="KW-0812">Transmembrane</keyword>